<dbReference type="OrthoDB" id="2352211at2"/>
<dbReference type="AlphaFoldDB" id="A0A0J6FR23"/>
<dbReference type="InterPro" id="IPR035994">
    <property type="entry name" value="Nucleoside_phosphorylase_sf"/>
</dbReference>
<evidence type="ECO:0000313" key="3">
    <source>
        <dbReference type="Proteomes" id="UP000035996"/>
    </source>
</evidence>
<dbReference type="PATRIC" id="fig|157733.3.peg.556"/>
<proteinExistence type="predicted"/>
<dbReference type="EMBL" id="LELK01000004">
    <property type="protein sequence ID" value="KMM36772.1"/>
    <property type="molecule type" value="Genomic_DNA"/>
</dbReference>
<organism evidence="2 3">
    <name type="scientific">Guptibacillus hwajinpoensis</name>
    <dbReference type="NCBI Taxonomy" id="208199"/>
    <lineage>
        <taxon>Bacteria</taxon>
        <taxon>Bacillati</taxon>
        <taxon>Bacillota</taxon>
        <taxon>Bacilli</taxon>
        <taxon>Bacillales</taxon>
        <taxon>Guptibacillaceae</taxon>
        <taxon>Guptibacillus</taxon>
    </lineage>
</organism>
<dbReference type="PANTHER" id="PTHR46832">
    <property type="entry name" value="5'-METHYLTHIOADENOSINE/S-ADENOSYLHOMOCYSTEINE NUCLEOSIDASE"/>
    <property type="match status" value="1"/>
</dbReference>
<keyword evidence="3" id="KW-1185">Reference proteome</keyword>
<protein>
    <submittedName>
        <fullName evidence="2">Permease</fullName>
    </submittedName>
</protein>
<evidence type="ECO:0000259" key="1">
    <source>
        <dbReference type="Pfam" id="PF01048"/>
    </source>
</evidence>
<accession>A0A0J6FR23</accession>
<sequence>MIGISIATKWEYEATLAYFGVKDNERIGYPYGEYFIRTINATDLVFYCTGVRKVNGVGGNQYMISKFNLIKVIVAGTCAGIDDRFSNLDIFVPNKAVQYDCTVKEVEPLIKQSFIVDMDLSKYEKGFYTGTIGTADKAVVMWKDYLELKENEITIADTEAGAIAYICQKNDVECIIIKGISDFPTDESTSDKFHSNIEQMSVYLENTPKVMSKIFDEYLTRFI</sequence>
<dbReference type="PANTHER" id="PTHR46832:SF1">
    <property type="entry name" value="5'-METHYLTHIOADENOSINE_S-ADENOSYLHOMOCYSTEINE NUCLEOSIDASE"/>
    <property type="match status" value="1"/>
</dbReference>
<dbReference type="STRING" id="157733.AB986_12620"/>
<evidence type="ECO:0000313" key="2">
    <source>
        <dbReference type="EMBL" id="KMM36772.1"/>
    </source>
</evidence>
<dbReference type="Gene3D" id="3.40.50.1580">
    <property type="entry name" value="Nucleoside phosphorylase domain"/>
    <property type="match status" value="1"/>
</dbReference>
<dbReference type="GO" id="GO:0008930">
    <property type="term" value="F:methylthioadenosine nucleosidase activity"/>
    <property type="evidence" value="ECO:0007669"/>
    <property type="project" value="TreeGrafter"/>
</dbReference>
<comment type="caution">
    <text evidence="2">The sequence shown here is derived from an EMBL/GenBank/DDBJ whole genome shotgun (WGS) entry which is preliminary data.</text>
</comment>
<dbReference type="SUPFAM" id="SSF53167">
    <property type="entry name" value="Purine and uridine phosphorylases"/>
    <property type="match status" value="1"/>
</dbReference>
<dbReference type="GO" id="GO:0008782">
    <property type="term" value="F:adenosylhomocysteine nucleosidase activity"/>
    <property type="evidence" value="ECO:0007669"/>
    <property type="project" value="TreeGrafter"/>
</dbReference>
<name>A0A0J6FR23_9BACL</name>
<reference evidence="2" key="1">
    <citation type="submission" date="2015-06" db="EMBL/GenBank/DDBJ databases">
        <authorList>
            <person name="Liu B."/>
            <person name="Wang J."/>
            <person name="Zhu Y."/>
            <person name="Liu G."/>
            <person name="Chen Q."/>
            <person name="Zheng C."/>
            <person name="Che J."/>
            <person name="Ge C."/>
            <person name="Shi H."/>
            <person name="Pan Z."/>
            <person name="Liu X."/>
        </authorList>
    </citation>
    <scope>NUCLEOTIDE SEQUENCE [LARGE SCALE GENOMIC DNA]</scope>
    <source>
        <strain evidence="2">DSM 16346</strain>
    </source>
</reference>
<dbReference type="GO" id="GO:0019284">
    <property type="term" value="P:L-methionine salvage from S-adenosylmethionine"/>
    <property type="evidence" value="ECO:0007669"/>
    <property type="project" value="TreeGrafter"/>
</dbReference>
<dbReference type="InterPro" id="IPR000845">
    <property type="entry name" value="Nucleoside_phosphorylase_d"/>
</dbReference>
<gene>
    <name evidence="2" type="ORF">AB986_12620</name>
</gene>
<dbReference type="Proteomes" id="UP000035996">
    <property type="component" value="Unassembled WGS sequence"/>
</dbReference>
<dbReference type="GO" id="GO:0009116">
    <property type="term" value="P:nucleoside metabolic process"/>
    <property type="evidence" value="ECO:0007669"/>
    <property type="project" value="InterPro"/>
</dbReference>
<dbReference type="Pfam" id="PF01048">
    <property type="entry name" value="PNP_UDP_1"/>
    <property type="match status" value="1"/>
</dbReference>
<dbReference type="RefSeq" id="WP_048311483.1">
    <property type="nucleotide sequence ID" value="NZ_CP119526.1"/>
</dbReference>
<dbReference type="GO" id="GO:0005829">
    <property type="term" value="C:cytosol"/>
    <property type="evidence" value="ECO:0007669"/>
    <property type="project" value="TreeGrafter"/>
</dbReference>
<feature type="domain" description="Nucleoside phosphorylase" evidence="1">
    <location>
        <begin position="2"/>
        <end position="199"/>
    </location>
</feature>